<organism evidence="3 4">
    <name type="scientific">Lophiotrema nucula</name>
    <dbReference type="NCBI Taxonomy" id="690887"/>
    <lineage>
        <taxon>Eukaryota</taxon>
        <taxon>Fungi</taxon>
        <taxon>Dikarya</taxon>
        <taxon>Ascomycota</taxon>
        <taxon>Pezizomycotina</taxon>
        <taxon>Dothideomycetes</taxon>
        <taxon>Pleosporomycetidae</taxon>
        <taxon>Pleosporales</taxon>
        <taxon>Lophiotremataceae</taxon>
        <taxon>Lophiotrema</taxon>
    </lineage>
</organism>
<keyword evidence="2" id="KW-0812">Transmembrane</keyword>
<feature type="transmembrane region" description="Helical" evidence="2">
    <location>
        <begin position="55"/>
        <end position="76"/>
    </location>
</feature>
<dbReference type="Proteomes" id="UP000799770">
    <property type="component" value="Unassembled WGS sequence"/>
</dbReference>
<feature type="region of interest" description="Disordered" evidence="1">
    <location>
        <begin position="83"/>
        <end position="108"/>
    </location>
</feature>
<accession>A0A6A5YH70</accession>
<evidence type="ECO:0000256" key="2">
    <source>
        <dbReference type="SAM" id="Phobius"/>
    </source>
</evidence>
<dbReference type="EMBL" id="ML977363">
    <property type="protein sequence ID" value="KAF2106395.1"/>
    <property type="molecule type" value="Genomic_DNA"/>
</dbReference>
<feature type="compositionally biased region" description="Basic and acidic residues" evidence="1">
    <location>
        <begin position="158"/>
        <end position="169"/>
    </location>
</feature>
<evidence type="ECO:0000313" key="4">
    <source>
        <dbReference type="Proteomes" id="UP000799770"/>
    </source>
</evidence>
<proteinExistence type="predicted"/>
<sequence length="169" mass="17774">MVLIDPTLLGGLTTTTTATTVATEFSTLSIPPASTTSGIISQQIPSTGLSNGAKIAVGIAIPLIAIIAATVIVLFIHRARNRRARSNVDERESPTADHTGKPELEGDSVAVLGQKQYGRAELAIEKDNEQPQDELIHELGAPEVAHELPAEGEGVDEIPAKESSTRYTG</sequence>
<gene>
    <name evidence="3" type="ORF">BDV96DRAFT_591111</name>
</gene>
<feature type="compositionally biased region" description="Basic and acidic residues" evidence="1">
    <location>
        <begin position="86"/>
        <end position="104"/>
    </location>
</feature>
<keyword evidence="2" id="KW-1133">Transmembrane helix</keyword>
<reference evidence="3" key="1">
    <citation type="journal article" date="2020" name="Stud. Mycol.">
        <title>101 Dothideomycetes genomes: a test case for predicting lifestyles and emergence of pathogens.</title>
        <authorList>
            <person name="Haridas S."/>
            <person name="Albert R."/>
            <person name="Binder M."/>
            <person name="Bloem J."/>
            <person name="Labutti K."/>
            <person name="Salamov A."/>
            <person name="Andreopoulos B."/>
            <person name="Baker S."/>
            <person name="Barry K."/>
            <person name="Bills G."/>
            <person name="Bluhm B."/>
            <person name="Cannon C."/>
            <person name="Castanera R."/>
            <person name="Culley D."/>
            <person name="Daum C."/>
            <person name="Ezra D."/>
            <person name="Gonzalez J."/>
            <person name="Henrissat B."/>
            <person name="Kuo A."/>
            <person name="Liang C."/>
            <person name="Lipzen A."/>
            <person name="Lutzoni F."/>
            <person name="Magnuson J."/>
            <person name="Mondo S."/>
            <person name="Nolan M."/>
            <person name="Ohm R."/>
            <person name="Pangilinan J."/>
            <person name="Park H.-J."/>
            <person name="Ramirez L."/>
            <person name="Alfaro M."/>
            <person name="Sun H."/>
            <person name="Tritt A."/>
            <person name="Yoshinaga Y."/>
            <person name="Zwiers L.-H."/>
            <person name="Turgeon B."/>
            <person name="Goodwin S."/>
            <person name="Spatafora J."/>
            <person name="Crous P."/>
            <person name="Grigoriev I."/>
        </authorList>
    </citation>
    <scope>NUCLEOTIDE SEQUENCE</scope>
    <source>
        <strain evidence="3">CBS 627.86</strain>
    </source>
</reference>
<feature type="region of interest" description="Disordered" evidence="1">
    <location>
        <begin position="127"/>
        <end position="169"/>
    </location>
</feature>
<keyword evidence="2" id="KW-0472">Membrane</keyword>
<dbReference type="AlphaFoldDB" id="A0A6A5YH70"/>
<name>A0A6A5YH70_9PLEO</name>
<protein>
    <submittedName>
        <fullName evidence="3">Uncharacterized protein</fullName>
    </submittedName>
</protein>
<evidence type="ECO:0000256" key="1">
    <source>
        <dbReference type="SAM" id="MobiDB-lite"/>
    </source>
</evidence>
<evidence type="ECO:0000313" key="3">
    <source>
        <dbReference type="EMBL" id="KAF2106395.1"/>
    </source>
</evidence>
<keyword evidence="4" id="KW-1185">Reference proteome</keyword>
<feature type="compositionally biased region" description="Basic and acidic residues" evidence="1">
    <location>
        <begin position="127"/>
        <end position="137"/>
    </location>
</feature>